<dbReference type="Proteomes" id="UP000237271">
    <property type="component" value="Unassembled WGS sequence"/>
</dbReference>
<gene>
    <name evidence="2" type="ORF">PHPALM_1983</name>
</gene>
<evidence type="ECO:0000313" key="2">
    <source>
        <dbReference type="EMBL" id="POM80210.1"/>
    </source>
</evidence>
<name>A0A2P4YQY1_9STRA</name>
<dbReference type="OrthoDB" id="95711at2759"/>
<feature type="non-terminal residue" evidence="2">
    <location>
        <position position="106"/>
    </location>
</feature>
<feature type="coiled-coil region" evidence="1">
    <location>
        <begin position="68"/>
        <end position="99"/>
    </location>
</feature>
<evidence type="ECO:0008006" key="4">
    <source>
        <dbReference type="Google" id="ProtNLM"/>
    </source>
</evidence>
<dbReference type="AlphaFoldDB" id="A0A2P4YQY1"/>
<keyword evidence="3" id="KW-1185">Reference proteome</keyword>
<dbReference type="EMBL" id="NCKW01000625">
    <property type="protein sequence ID" value="POM80210.1"/>
    <property type="molecule type" value="Genomic_DNA"/>
</dbReference>
<reference evidence="2 3" key="1">
    <citation type="journal article" date="2017" name="Genome Biol. Evol.">
        <title>Phytophthora megakarya and P. palmivora, closely related causal agents of cacao black pod rot, underwent increases in genome sizes and gene numbers by different mechanisms.</title>
        <authorList>
            <person name="Ali S.S."/>
            <person name="Shao J."/>
            <person name="Lary D.J."/>
            <person name="Kronmiller B."/>
            <person name="Shen D."/>
            <person name="Strem M.D."/>
            <person name="Amoako-Attah I."/>
            <person name="Akrofi A.Y."/>
            <person name="Begoude B.A."/>
            <person name="Ten Hoopen G.M."/>
            <person name="Coulibaly K."/>
            <person name="Kebe B.I."/>
            <person name="Melnick R.L."/>
            <person name="Guiltinan M.J."/>
            <person name="Tyler B.M."/>
            <person name="Meinhardt L.W."/>
            <person name="Bailey B.A."/>
        </authorList>
    </citation>
    <scope>NUCLEOTIDE SEQUENCE [LARGE SCALE GENOMIC DNA]</scope>
    <source>
        <strain evidence="3">sbr112.9</strain>
    </source>
</reference>
<protein>
    <recommendedName>
        <fullName evidence="4">BZIP domain-containing protein</fullName>
    </recommendedName>
</protein>
<comment type="caution">
    <text evidence="2">The sequence shown here is derived from an EMBL/GenBank/DDBJ whole genome shotgun (WGS) entry which is preliminary data.</text>
</comment>
<evidence type="ECO:0000256" key="1">
    <source>
        <dbReference type="SAM" id="Coils"/>
    </source>
</evidence>
<accession>A0A2P4YQY1</accession>
<keyword evidence="1" id="KW-0175">Coiled coil</keyword>
<organism evidence="2 3">
    <name type="scientific">Phytophthora palmivora</name>
    <dbReference type="NCBI Taxonomy" id="4796"/>
    <lineage>
        <taxon>Eukaryota</taxon>
        <taxon>Sar</taxon>
        <taxon>Stramenopiles</taxon>
        <taxon>Oomycota</taxon>
        <taxon>Peronosporomycetes</taxon>
        <taxon>Peronosporales</taxon>
        <taxon>Peronosporaceae</taxon>
        <taxon>Phytophthora</taxon>
    </lineage>
</organism>
<sequence length="106" mass="11951">MSFLVSPEDTETLAEALAFVDGFDFGDNKTDEATTVETHKRLRIDANDAVAPDKHEKAKSRRRNTVYAARLRAKKKSEMQQLKEKATQLQMQLDRLKTLPTTALTG</sequence>
<proteinExistence type="predicted"/>
<dbReference type="Gene3D" id="1.20.5.170">
    <property type="match status" value="1"/>
</dbReference>
<evidence type="ECO:0000313" key="3">
    <source>
        <dbReference type="Proteomes" id="UP000237271"/>
    </source>
</evidence>